<dbReference type="Proteomes" id="UP000030013">
    <property type="component" value="Unassembled WGS sequence"/>
</dbReference>
<dbReference type="STRING" id="1385519.N801_15155"/>
<accession>A0A0A0JSW1</accession>
<keyword evidence="3" id="KW-1185">Reference proteome</keyword>
<evidence type="ECO:0000256" key="1">
    <source>
        <dbReference type="ARBA" id="ARBA00010169"/>
    </source>
</evidence>
<dbReference type="GO" id="GO:0010038">
    <property type="term" value="P:response to metal ion"/>
    <property type="evidence" value="ECO:0007669"/>
    <property type="project" value="InterPro"/>
</dbReference>
<comment type="caution">
    <text evidence="2">The sequence shown here is derived from an EMBL/GenBank/DDBJ whole genome shotgun (WGS) entry which is preliminary data.</text>
</comment>
<proteinExistence type="inferred from homology"/>
<evidence type="ECO:0000313" key="2">
    <source>
        <dbReference type="EMBL" id="KGN40258.1"/>
    </source>
</evidence>
<reference evidence="2 3" key="1">
    <citation type="submission" date="2013-08" db="EMBL/GenBank/DDBJ databases">
        <title>The genome sequence of Knoellia aerolata.</title>
        <authorList>
            <person name="Zhu W."/>
            <person name="Wang G."/>
        </authorList>
    </citation>
    <scope>NUCLEOTIDE SEQUENCE [LARGE SCALE GENOMIC DNA]</scope>
    <source>
        <strain evidence="2 3">DSM 18566</strain>
    </source>
</reference>
<evidence type="ECO:0000313" key="3">
    <source>
        <dbReference type="Proteomes" id="UP000030013"/>
    </source>
</evidence>
<dbReference type="RefSeq" id="WP_035939262.1">
    <property type="nucleotide sequence ID" value="NZ_AVPL01000047.1"/>
</dbReference>
<dbReference type="SUPFAM" id="SSF54913">
    <property type="entry name" value="GlnB-like"/>
    <property type="match status" value="1"/>
</dbReference>
<dbReference type="InterPro" id="IPR015867">
    <property type="entry name" value="N-reg_PII/ATP_PRibTrfase_C"/>
</dbReference>
<gene>
    <name evidence="2" type="ORF">N801_15155</name>
</gene>
<organism evidence="2 3">
    <name type="scientific">Knoellia aerolata DSM 18566</name>
    <dbReference type="NCBI Taxonomy" id="1385519"/>
    <lineage>
        <taxon>Bacteria</taxon>
        <taxon>Bacillati</taxon>
        <taxon>Actinomycetota</taxon>
        <taxon>Actinomycetes</taxon>
        <taxon>Micrococcales</taxon>
        <taxon>Intrasporangiaceae</taxon>
        <taxon>Knoellia</taxon>
    </lineage>
</organism>
<comment type="similarity">
    <text evidence="1">Belongs to the CutA family.</text>
</comment>
<dbReference type="EMBL" id="AVPL01000047">
    <property type="protein sequence ID" value="KGN40258.1"/>
    <property type="molecule type" value="Genomic_DNA"/>
</dbReference>
<dbReference type="PANTHER" id="PTHR23419:SF8">
    <property type="entry name" value="FI09726P"/>
    <property type="match status" value="1"/>
</dbReference>
<dbReference type="AlphaFoldDB" id="A0A0A0JSW1"/>
<dbReference type="InterPro" id="IPR011322">
    <property type="entry name" value="N-reg_PII-like_a/b"/>
</dbReference>
<dbReference type="Gene3D" id="3.30.70.120">
    <property type="match status" value="1"/>
</dbReference>
<sequence length="112" mass="12140">MTSDHGILEVRIAAPAEHAAHIAQLLVTERLAACAQVLPGMTSTYRWDGEVVSSDEHLVIAKSHRGRFDRICERVGEIHPYETPEIIAVPVIDASASYAAWLLAEIGAGEPL</sequence>
<name>A0A0A0JSW1_9MICO</name>
<dbReference type="Pfam" id="PF03091">
    <property type="entry name" value="CutA1"/>
    <property type="match status" value="1"/>
</dbReference>
<dbReference type="PANTHER" id="PTHR23419">
    <property type="entry name" value="DIVALENT CATION TOLERANCE CUTA-RELATED"/>
    <property type="match status" value="1"/>
</dbReference>
<dbReference type="InterPro" id="IPR004323">
    <property type="entry name" value="Ion_tolerance_CutA"/>
</dbReference>
<dbReference type="GO" id="GO:0005507">
    <property type="term" value="F:copper ion binding"/>
    <property type="evidence" value="ECO:0007669"/>
    <property type="project" value="TreeGrafter"/>
</dbReference>
<dbReference type="eggNOG" id="COG1324">
    <property type="taxonomic scope" value="Bacteria"/>
</dbReference>
<protein>
    <submittedName>
        <fullName evidence="2">Periplasmic divalent cation resistance protein CutA</fullName>
    </submittedName>
</protein>
<dbReference type="OrthoDB" id="37622at2"/>